<evidence type="ECO:0000313" key="3">
    <source>
        <dbReference type="EMBL" id="KAL3072542.1"/>
    </source>
</evidence>
<reference evidence="3 4" key="1">
    <citation type="submission" date="2024-10" db="EMBL/GenBank/DDBJ databases">
        <authorList>
            <person name="Kim D."/>
        </authorList>
    </citation>
    <scope>NUCLEOTIDE SEQUENCE [LARGE SCALE GENOMIC DNA]</scope>
    <source>
        <strain evidence="3">Taebaek</strain>
    </source>
</reference>
<feature type="compositionally biased region" description="Basic and acidic residues" evidence="1">
    <location>
        <begin position="295"/>
        <end position="305"/>
    </location>
</feature>
<proteinExistence type="predicted"/>
<name>A0ABD2I3T4_HETSC</name>
<keyword evidence="2" id="KW-0812">Transmembrane</keyword>
<comment type="caution">
    <text evidence="3">The sequence shown here is derived from an EMBL/GenBank/DDBJ whole genome shotgun (WGS) entry which is preliminary data.</text>
</comment>
<feature type="compositionally biased region" description="Basic and acidic residues" evidence="1">
    <location>
        <begin position="222"/>
        <end position="262"/>
    </location>
</feature>
<feature type="region of interest" description="Disordered" evidence="1">
    <location>
        <begin position="178"/>
        <end position="320"/>
    </location>
</feature>
<dbReference type="AlphaFoldDB" id="A0ABD2I3T4"/>
<keyword evidence="4" id="KW-1185">Reference proteome</keyword>
<feature type="compositionally biased region" description="Basic and acidic residues" evidence="1">
    <location>
        <begin position="189"/>
        <end position="207"/>
    </location>
</feature>
<feature type="compositionally biased region" description="Acidic residues" evidence="1">
    <location>
        <begin position="35"/>
        <end position="44"/>
    </location>
</feature>
<keyword evidence="2" id="KW-0472">Membrane</keyword>
<accession>A0ABD2I3T4</accession>
<gene>
    <name evidence="3" type="ORF">niasHS_017516</name>
</gene>
<dbReference type="Proteomes" id="UP001620645">
    <property type="component" value="Unassembled WGS sequence"/>
</dbReference>
<feature type="transmembrane region" description="Helical" evidence="2">
    <location>
        <begin position="6"/>
        <end position="28"/>
    </location>
</feature>
<keyword evidence="2" id="KW-1133">Transmembrane helix</keyword>
<evidence type="ECO:0000256" key="2">
    <source>
        <dbReference type="SAM" id="Phobius"/>
    </source>
</evidence>
<organism evidence="3 4">
    <name type="scientific">Heterodera schachtii</name>
    <name type="common">Sugarbeet cyst nematode worm</name>
    <name type="synonym">Tylenchus schachtii</name>
    <dbReference type="NCBI Taxonomy" id="97005"/>
    <lineage>
        <taxon>Eukaryota</taxon>
        <taxon>Metazoa</taxon>
        <taxon>Ecdysozoa</taxon>
        <taxon>Nematoda</taxon>
        <taxon>Chromadorea</taxon>
        <taxon>Rhabditida</taxon>
        <taxon>Tylenchina</taxon>
        <taxon>Tylenchomorpha</taxon>
        <taxon>Tylenchoidea</taxon>
        <taxon>Heteroderidae</taxon>
        <taxon>Heteroderinae</taxon>
        <taxon>Heterodera</taxon>
    </lineage>
</organism>
<evidence type="ECO:0000313" key="4">
    <source>
        <dbReference type="Proteomes" id="UP001620645"/>
    </source>
</evidence>
<feature type="compositionally biased region" description="Basic residues" evidence="1">
    <location>
        <begin position="48"/>
        <end position="72"/>
    </location>
</feature>
<protein>
    <submittedName>
        <fullName evidence="3">Uncharacterized protein</fullName>
    </submittedName>
</protein>
<dbReference type="EMBL" id="JBICCN010000373">
    <property type="protein sequence ID" value="KAL3072542.1"/>
    <property type="molecule type" value="Genomic_DNA"/>
</dbReference>
<sequence length="320" mass="35442">MLPAPLVGFILLLGHFVFVSVGSNFHVLKKRGYDESESYSSEEEPTYKRHGYGGRFGGKRHRYPPAHGKGHRPSSYDGFPYGDSSLFPLVPQVIAAPPMPFSPLQLPSISKTQGDLGALQVASPVLEGSLPKESPPLDASQPLNGATAIQSPAAAPETNLMNSLAASPPLAPPQQLASLWVGGRKKRSFKEPKTKKAKERKAIRENEPQGTETTLALDTEETTEKPTKKAAKEKPKQRMMEERGEKEAEKKKGGEAGKEGEQVGKTNKKQQQKEAEKQEKKRHRKEEEEEEEESLLGKKEQHNAEFKQGGPQFRSTWEER</sequence>
<evidence type="ECO:0000256" key="1">
    <source>
        <dbReference type="SAM" id="MobiDB-lite"/>
    </source>
</evidence>
<feature type="region of interest" description="Disordered" evidence="1">
    <location>
        <begin position="34"/>
        <end position="75"/>
    </location>
</feature>